<evidence type="ECO:0000256" key="1">
    <source>
        <dbReference type="SAM" id="MobiDB-lite"/>
    </source>
</evidence>
<dbReference type="AlphaFoldDB" id="R0LP34"/>
<reference evidence="3" key="1">
    <citation type="journal article" date="2013" name="Nat. Genet.">
        <title>The duck genome and transcriptome provide insight into an avian influenza virus reservoir species.</title>
        <authorList>
            <person name="Huang Y."/>
            <person name="Li Y."/>
            <person name="Burt D.W."/>
            <person name="Chen H."/>
            <person name="Zhang Y."/>
            <person name="Qian W."/>
            <person name="Kim H."/>
            <person name="Gan S."/>
            <person name="Zhao Y."/>
            <person name="Li J."/>
            <person name="Yi K."/>
            <person name="Feng H."/>
            <person name="Zhu P."/>
            <person name="Li B."/>
            <person name="Liu Q."/>
            <person name="Fairley S."/>
            <person name="Magor K.E."/>
            <person name="Du Z."/>
            <person name="Hu X."/>
            <person name="Goodman L."/>
            <person name="Tafer H."/>
            <person name="Vignal A."/>
            <person name="Lee T."/>
            <person name="Kim K.W."/>
            <person name="Sheng Z."/>
            <person name="An Y."/>
            <person name="Searle S."/>
            <person name="Herrero J."/>
            <person name="Groenen M.A."/>
            <person name="Crooijmans R.P."/>
            <person name="Faraut T."/>
            <person name="Cai Q."/>
            <person name="Webster R.G."/>
            <person name="Aldridge J.R."/>
            <person name="Warren W.C."/>
            <person name="Bartschat S."/>
            <person name="Kehr S."/>
            <person name="Marz M."/>
            <person name="Stadler P.F."/>
            <person name="Smith J."/>
            <person name="Kraus R.H."/>
            <person name="Zhao Y."/>
            <person name="Ren L."/>
            <person name="Fei J."/>
            <person name="Morisson M."/>
            <person name="Kaiser P."/>
            <person name="Griffin D.K."/>
            <person name="Rao M."/>
            <person name="Pitel F."/>
            <person name="Wang J."/>
            <person name="Li N."/>
        </authorList>
    </citation>
    <scope>NUCLEOTIDE SEQUENCE [LARGE SCALE GENOMIC DNA]</scope>
</reference>
<proteinExistence type="predicted"/>
<dbReference type="Proteomes" id="UP000296049">
    <property type="component" value="Unassembled WGS sequence"/>
</dbReference>
<keyword evidence="3" id="KW-1185">Reference proteome</keyword>
<organism evidence="2 3">
    <name type="scientific">Anas platyrhynchos</name>
    <name type="common">Mallard</name>
    <name type="synonym">Anas boschas</name>
    <dbReference type="NCBI Taxonomy" id="8839"/>
    <lineage>
        <taxon>Eukaryota</taxon>
        <taxon>Metazoa</taxon>
        <taxon>Chordata</taxon>
        <taxon>Craniata</taxon>
        <taxon>Vertebrata</taxon>
        <taxon>Euteleostomi</taxon>
        <taxon>Archelosauria</taxon>
        <taxon>Archosauria</taxon>
        <taxon>Dinosauria</taxon>
        <taxon>Saurischia</taxon>
        <taxon>Theropoda</taxon>
        <taxon>Coelurosauria</taxon>
        <taxon>Aves</taxon>
        <taxon>Neognathae</taxon>
        <taxon>Galloanserae</taxon>
        <taxon>Anseriformes</taxon>
        <taxon>Anatidae</taxon>
        <taxon>Anatinae</taxon>
        <taxon>Anas</taxon>
    </lineage>
</organism>
<evidence type="ECO:0000313" key="3">
    <source>
        <dbReference type="Proteomes" id="UP000296049"/>
    </source>
</evidence>
<name>R0LP34_ANAPL</name>
<feature type="region of interest" description="Disordered" evidence="1">
    <location>
        <begin position="248"/>
        <end position="282"/>
    </location>
</feature>
<dbReference type="EMBL" id="KB742984">
    <property type="protein sequence ID" value="EOB02198.1"/>
    <property type="molecule type" value="Genomic_DNA"/>
</dbReference>
<accession>R0LP34</accession>
<protein>
    <submittedName>
        <fullName evidence="2">Uncharacterized protein</fullName>
    </submittedName>
</protein>
<gene>
    <name evidence="2" type="ORF">Anapl_05375</name>
</gene>
<evidence type="ECO:0000313" key="2">
    <source>
        <dbReference type="EMBL" id="EOB02198.1"/>
    </source>
</evidence>
<feature type="compositionally biased region" description="Basic residues" evidence="1">
    <location>
        <begin position="259"/>
        <end position="271"/>
    </location>
</feature>
<sequence>MRRPKVSSAAGGWPCRRQLLAGAAAVSKSSLSCLQGLMVQFLLFERGEEMTFTQLSEEQQETLVVRSSGHFPPPRIRHSEMVLTDCQGLAATNILAKTAIERWNWSWDLGRLKTTAEKTMQVVPKGSTAHVQLGAQEQRPQGVHTACTDLTALHWLLTCSLSLFPMSPSCVSWVMGSPAASLGSLVLEKENNKCLGTKETPADFQGSAARQQWVQAQLLVQAEVETSDKPRCTPLTYKHVHETWLNNTGTFTPKESRAFQKKKKNQPKKQNHTAGAGSEVKRSQGIRTGFGSGLGKVTETNLALPIMPVGFCVLCTAGPTSYASSWAVVPAVSTHVNERALHDWVQAASGASQGIGGFGASCRQEAAAELLCVICRNFAVLSVEN</sequence>